<name>A0A7W4UDC4_9CELL</name>
<dbReference type="GO" id="GO:0000287">
    <property type="term" value="F:magnesium ion binding"/>
    <property type="evidence" value="ECO:0007669"/>
    <property type="project" value="TreeGrafter"/>
</dbReference>
<dbReference type="GO" id="GO:0015095">
    <property type="term" value="F:magnesium ion transmembrane transporter activity"/>
    <property type="evidence" value="ECO:0007669"/>
    <property type="project" value="TreeGrafter"/>
</dbReference>
<evidence type="ECO:0000313" key="15">
    <source>
        <dbReference type="Proteomes" id="UP000518206"/>
    </source>
</evidence>
<protein>
    <submittedName>
        <fullName evidence="14">Magnesium transporter</fullName>
    </submittedName>
</protein>
<dbReference type="InterPro" id="IPR002523">
    <property type="entry name" value="MgTranspt_CorA/ZnTranspt_ZntB"/>
</dbReference>
<evidence type="ECO:0000256" key="8">
    <source>
        <dbReference type="ARBA" id="ARBA00023065"/>
    </source>
</evidence>
<dbReference type="FunFam" id="1.20.58.340:FF:000004">
    <property type="entry name" value="Magnesium transport protein CorA"/>
    <property type="match status" value="1"/>
</dbReference>
<feature type="transmembrane region" description="Helical" evidence="13">
    <location>
        <begin position="279"/>
        <end position="298"/>
    </location>
</feature>
<evidence type="ECO:0000256" key="13">
    <source>
        <dbReference type="SAM" id="Phobius"/>
    </source>
</evidence>
<comment type="subcellular location">
    <subcellularLocation>
        <location evidence="1">Cell membrane</location>
        <topology evidence="1">Multi-pass membrane protein</topology>
    </subcellularLocation>
</comment>
<proteinExistence type="inferred from homology"/>
<evidence type="ECO:0000313" key="14">
    <source>
        <dbReference type="EMBL" id="MBB2922107.1"/>
    </source>
</evidence>
<keyword evidence="9 13" id="KW-0472">Membrane</keyword>
<feature type="transmembrane region" description="Helical" evidence="13">
    <location>
        <begin position="310"/>
        <end position="327"/>
    </location>
</feature>
<comment type="caution">
    <text evidence="14">The sequence shown here is derived from an EMBL/GenBank/DDBJ whole genome shotgun (WGS) entry which is preliminary data.</text>
</comment>
<keyword evidence="4" id="KW-1003">Cell membrane</keyword>
<comment type="catalytic activity">
    <reaction evidence="10">
        <text>Mg(2+)(in) = Mg(2+)(out)</text>
        <dbReference type="Rhea" id="RHEA:29827"/>
        <dbReference type="ChEBI" id="CHEBI:18420"/>
    </reaction>
</comment>
<evidence type="ECO:0000256" key="5">
    <source>
        <dbReference type="ARBA" id="ARBA00022692"/>
    </source>
</evidence>
<accession>A0A7W4UDC4</accession>
<feature type="region of interest" description="Disordered" evidence="12">
    <location>
        <begin position="1"/>
        <end position="43"/>
    </location>
</feature>
<dbReference type="Pfam" id="PF01544">
    <property type="entry name" value="CorA"/>
    <property type="match status" value="1"/>
</dbReference>
<keyword evidence="3" id="KW-0813">Transport</keyword>
<keyword evidence="6" id="KW-0460">Magnesium</keyword>
<dbReference type="PANTHER" id="PTHR46494:SF1">
    <property type="entry name" value="CORA FAMILY METAL ION TRANSPORTER (EUROFUNG)"/>
    <property type="match status" value="1"/>
</dbReference>
<evidence type="ECO:0000256" key="3">
    <source>
        <dbReference type="ARBA" id="ARBA00022448"/>
    </source>
</evidence>
<evidence type="ECO:0000256" key="2">
    <source>
        <dbReference type="ARBA" id="ARBA00009765"/>
    </source>
</evidence>
<dbReference type="GO" id="GO:0005886">
    <property type="term" value="C:plasma membrane"/>
    <property type="evidence" value="ECO:0007669"/>
    <property type="project" value="UniProtKB-SubCell"/>
</dbReference>
<dbReference type="PANTHER" id="PTHR46494">
    <property type="entry name" value="CORA FAMILY METAL ION TRANSPORTER (EUROFUNG)"/>
    <property type="match status" value="1"/>
</dbReference>
<organism evidence="14 15">
    <name type="scientific">Cellulomonas cellasea</name>
    <dbReference type="NCBI Taxonomy" id="43670"/>
    <lineage>
        <taxon>Bacteria</taxon>
        <taxon>Bacillati</taxon>
        <taxon>Actinomycetota</taxon>
        <taxon>Actinomycetes</taxon>
        <taxon>Micrococcales</taxon>
        <taxon>Cellulomonadaceae</taxon>
        <taxon>Cellulomonas</taxon>
    </lineage>
</organism>
<evidence type="ECO:0000256" key="6">
    <source>
        <dbReference type="ARBA" id="ARBA00022842"/>
    </source>
</evidence>
<dbReference type="InterPro" id="IPR045861">
    <property type="entry name" value="CorA_cytoplasmic_dom"/>
</dbReference>
<dbReference type="SUPFAM" id="SSF144083">
    <property type="entry name" value="Magnesium transport protein CorA, transmembrane region"/>
    <property type="match status" value="1"/>
</dbReference>
<dbReference type="EMBL" id="JACHVX010000001">
    <property type="protein sequence ID" value="MBB2922107.1"/>
    <property type="molecule type" value="Genomic_DNA"/>
</dbReference>
<dbReference type="AlphaFoldDB" id="A0A7W4UDC4"/>
<dbReference type="SUPFAM" id="SSF143865">
    <property type="entry name" value="CorA soluble domain-like"/>
    <property type="match status" value="1"/>
</dbReference>
<dbReference type="RefSeq" id="WP_183295001.1">
    <property type="nucleotide sequence ID" value="NZ_JACHVX010000001.1"/>
</dbReference>
<evidence type="ECO:0000256" key="11">
    <source>
        <dbReference type="ARBA" id="ARBA00045497"/>
    </source>
</evidence>
<keyword evidence="5 13" id="KW-0812">Transmembrane</keyword>
<reference evidence="14 15" key="1">
    <citation type="submission" date="2020-08" db="EMBL/GenBank/DDBJ databases">
        <title>The Agave Microbiome: Exploring the role of microbial communities in plant adaptations to desert environments.</title>
        <authorList>
            <person name="Partida-Martinez L.P."/>
        </authorList>
    </citation>
    <scope>NUCLEOTIDE SEQUENCE [LARGE SCALE GENOMIC DNA]</scope>
    <source>
        <strain evidence="14 15">RAS26</strain>
    </source>
</reference>
<gene>
    <name evidence="14" type="ORF">FHR80_001001</name>
</gene>
<sequence>MDTLWVRTAEGWSRSDEHQDRGDPALGRGRAADDVEPGPGAGERWVRVDGLEELAAAARRWGAPPGVVGVVRSTHGLWTRRAHVEHLPDGGLLLAAPTLAYDPATLAVTSGRVVCLVAGTLAVTAETPEGHTLDAVEDRLRSGAAAPATGAWQVLAALLGSLVTRAAAVETALGEAVAETEAVVFARTRSHPLERVYGLKREIAEARRALVPFSAELSELAPDAGDEADGTAWAWLRRLEAAVERVDRRLDAHDALLGDLLSVHLAQVTLRQNEDQRRISAWAAIGALPTLVASVYGMNFQHMPELAWTYGYGLVLVVLATSCTVLYRRFRRSGWL</sequence>
<feature type="compositionally biased region" description="Basic and acidic residues" evidence="12">
    <location>
        <begin position="13"/>
        <end position="23"/>
    </location>
</feature>
<evidence type="ECO:0000256" key="9">
    <source>
        <dbReference type="ARBA" id="ARBA00023136"/>
    </source>
</evidence>
<evidence type="ECO:0000256" key="10">
    <source>
        <dbReference type="ARBA" id="ARBA00034269"/>
    </source>
</evidence>
<dbReference type="InterPro" id="IPR045863">
    <property type="entry name" value="CorA_TM1_TM2"/>
</dbReference>
<dbReference type="GO" id="GO:0050897">
    <property type="term" value="F:cobalt ion binding"/>
    <property type="evidence" value="ECO:0007669"/>
    <property type="project" value="TreeGrafter"/>
</dbReference>
<keyword evidence="7 13" id="KW-1133">Transmembrane helix</keyword>
<comment type="function">
    <text evidence="11">Mediates influx of magnesium ions. Alternates between open and closed states. Activated by low cytoplasmic Mg(2+) levels. Inactive when cytoplasmic Mg(2+) levels are high.</text>
</comment>
<evidence type="ECO:0000256" key="1">
    <source>
        <dbReference type="ARBA" id="ARBA00004651"/>
    </source>
</evidence>
<dbReference type="Proteomes" id="UP000518206">
    <property type="component" value="Unassembled WGS sequence"/>
</dbReference>
<evidence type="ECO:0000256" key="12">
    <source>
        <dbReference type="SAM" id="MobiDB-lite"/>
    </source>
</evidence>
<dbReference type="Gene3D" id="1.20.58.340">
    <property type="entry name" value="Magnesium transport protein CorA, transmembrane region"/>
    <property type="match status" value="2"/>
</dbReference>
<dbReference type="GO" id="GO:0015087">
    <property type="term" value="F:cobalt ion transmembrane transporter activity"/>
    <property type="evidence" value="ECO:0007669"/>
    <property type="project" value="TreeGrafter"/>
</dbReference>
<keyword evidence="8" id="KW-0406">Ion transport</keyword>
<evidence type="ECO:0000256" key="7">
    <source>
        <dbReference type="ARBA" id="ARBA00022989"/>
    </source>
</evidence>
<comment type="similarity">
    <text evidence="2">Belongs to the CorA metal ion transporter (MIT) (TC 1.A.35) family.</text>
</comment>
<reference evidence="14 15" key="2">
    <citation type="submission" date="2020-08" db="EMBL/GenBank/DDBJ databases">
        <authorList>
            <person name="Partida-Martinez L."/>
            <person name="Huntemann M."/>
            <person name="Clum A."/>
            <person name="Wang J."/>
            <person name="Palaniappan K."/>
            <person name="Ritter S."/>
            <person name="Chen I.-M."/>
            <person name="Stamatis D."/>
            <person name="Reddy T."/>
            <person name="O'Malley R."/>
            <person name="Daum C."/>
            <person name="Shapiro N."/>
            <person name="Ivanova N."/>
            <person name="Kyrpides N."/>
            <person name="Woyke T."/>
        </authorList>
    </citation>
    <scope>NUCLEOTIDE SEQUENCE [LARGE SCALE GENOMIC DNA]</scope>
    <source>
        <strain evidence="14 15">RAS26</strain>
    </source>
</reference>
<evidence type="ECO:0000256" key="4">
    <source>
        <dbReference type="ARBA" id="ARBA00022475"/>
    </source>
</evidence>